<dbReference type="RefSeq" id="WP_070937467.1">
    <property type="nucleotide sequence ID" value="NZ_MLIK01000019.1"/>
</dbReference>
<dbReference type="GO" id="GO:0008616">
    <property type="term" value="P:tRNA queuosine(34) biosynthetic process"/>
    <property type="evidence" value="ECO:0007669"/>
    <property type="project" value="UniProtKB-UniRule"/>
</dbReference>
<dbReference type="InterPro" id="IPR004803">
    <property type="entry name" value="TGT"/>
</dbReference>
<comment type="similarity">
    <text evidence="5">Belongs to the queuine tRNA-ribosyltransferase family.</text>
</comment>
<feature type="active site" description="Nucleophile" evidence="5">
    <location>
        <position position="303"/>
    </location>
</feature>
<reference evidence="7 8" key="1">
    <citation type="submission" date="2016-10" db="EMBL/GenBank/DDBJ databases">
        <title>Evaluation of Human, Veterinary and Environmental Mycobacterium chelonae Isolates by Core Genome Phylogenomic Analysis, Targeted Gene Comparison, and Anti-microbial Susceptibility Patterns: A Tale of Mistaken Identities.</title>
        <authorList>
            <person name="Fogelson S.B."/>
            <person name="Camus A.C."/>
            <person name="Lorenz W."/>
            <person name="Vasireddy R."/>
            <person name="Vasireddy S."/>
            <person name="Smith T."/>
            <person name="Brown-Elliott B.A."/>
            <person name="Wallace R.J.Jr."/>
            <person name="Hasan N.A."/>
            <person name="Reischl U."/>
            <person name="Sanchez S."/>
        </authorList>
    </citation>
    <scope>NUCLEOTIDE SEQUENCE [LARGE SCALE GENOMIC DNA]</scope>
    <source>
        <strain evidence="7 8">1559</strain>
    </source>
</reference>
<evidence type="ECO:0000256" key="4">
    <source>
        <dbReference type="ARBA" id="ARBA00022785"/>
    </source>
</evidence>
<dbReference type="Proteomes" id="UP000179616">
    <property type="component" value="Unassembled WGS sequence"/>
</dbReference>
<evidence type="ECO:0000256" key="2">
    <source>
        <dbReference type="ARBA" id="ARBA00022679"/>
    </source>
</evidence>
<feature type="binding site" evidence="5">
    <location>
        <position position="341"/>
    </location>
    <ligand>
        <name>Zn(2+)</name>
        <dbReference type="ChEBI" id="CHEBI:29105"/>
    </ligand>
</feature>
<dbReference type="AlphaFoldDB" id="A0A1S1L2B1"/>
<dbReference type="GO" id="GO:0008479">
    <property type="term" value="F:tRNA-guanosine(34) queuine transglycosylase activity"/>
    <property type="evidence" value="ECO:0007669"/>
    <property type="project" value="UniProtKB-UniRule"/>
</dbReference>
<sequence length="406" mass="44480">MTDQYFSIDATLPGTAGRAGVIHTPHGDIQTPAFIAVGTKATVKAVLPETMAALGAQAVLANAYHLYLQPGPDIVDEAGGLGAFMNWPGPTFTDSGGFQVLSLGSGARKVMAMEVDRARADDHVIAGKDKLAHVDDDGVTFTSHLDGSTHRFTPEVSMQIQHQLGADIMFAFDELTTLINTREYQEDSVQRTHEWAQRCLDEHEKLTRERADKPYQALFGVVQGAQYEDLRRQAARGLESLVSSGDRGFDGYGIGGALEKQNLGTIVGWVTSELPEHKPRHLLGISEPDDLFAAVAAGADTFDCVSPSRVARNAAVYTRDGRVNITGAKYRRDFTPIDAECDCYTCAHYTRAYLHHLFKAKEILASTLATIHNERFTIGLVDRIRASMVDGRFDELRDDTLGRYYG</sequence>
<dbReference type="EMBL" id="MLIK01000019">
    <property type="protein sequence ID" value="OHU20994.1"/>
    <property type="molecule type" value="Genomic_DNA"/>
</dbReference>
<dbReference type="InterPro" id="IPR002616">
    <property type="entry name" value="tRNA_ribo_trans-like"/>
</dbReference>
<dbReference type="GeneID" id="57167079"/>
<comment type="catalytic activity">
    <reaction evidence="5">
        <text>7-aminomethyl-7-carbaguanine + guanosine(34) in tRNA = 7-aminomethyl-7-carbaguanosine(34) in tRNA + guanine</text>
        <dbReference type="Rhea" id="RHEA:24104"/>
        <dbReference type="Rhea" id="RHEA-COMP:10341"/>
        <dbReference type="Rhea" id="RHEA-COMP:10342"/>
        <dbReference type="ChEBI" id="CHEBI:16235"/>
        <dbReference type="ChEBI" id="CHEBI:58703"/>
        <dbReference type="ChEBI" id="CHEBI:74269"/>
        <dbReference type="ChEBI" id="CHEBI:82833"/>
        <dbReference type="EC" id="2.4.2.29"/>
    </reaction>
</comment>
<evidence type="ECO:0000256" key="1">
    <source>
        <dbReference type="ARBA" id="ARBA00022676"/>
    </source>
</evidence>
<evidence type="ECO:0000256" key="5">
    <source>
        <dbReference type="HAMAP-Rule" id="MF_00168"/>
    </source>
</evidence>
<keyword evidence="2 5" id="KW-0808">Transferase</keyword>
<evidence type="ECO:0000259" key="6">
    <source>
        <dbReference type="Pfam" id="PF01702"/>
    </source>
</evidence>
<dbReference type="PANTHER" id="PTHR46499">
    <property type="entry name" value="QUEUINE TRNA-RIBOSYLTRANSFERASE"/>
    <property type="match status" value="1"/>
</dbReference>
<keyword evidence="4 5" id="KW-0671">Queuosine biosynthesis</keyword>
<feature type="active site" description="Proton acceptor" evidence="5">
    <location>
        <position position="94"/>
    </location>
</feature>
<feature type="binding site" evidence="5">
    <location>
        <position position="343"/>
    </location>
    <ligand>
        <name>Zn(2+)</name>
        <dbReference type="ChEBI" id="CHEBI:29105"/>
    </ligand>
</feature>
<dbReference type="UniPathway" id="UPA00392"/>
<dbReference type="NCBIfam" id="TIGR00449">
    <property type="entry name" value="tgt_general"/>
    <property type="match status" value="1"/>
</dbReference>
<feature type="binding site" evidence="5">
    <location>
        <begin position="94"/>
        <end position="98"/>
    </location>
    <ligand>
        <name>substrate</name>
    </ligand>
</feature>
<comment type="caution">
    <text evidence="5">Lacks conserved residue(s) required for the propagation of feature annotation.</text>
</comment>
<dbReference type="Pfam" id="PF01702">
    <property type="entry name" value="TGT"/>
    <property type="match status" value="1"/>
</dbReference>
<dbReference type="PANTHER" id="PTHR46499:SF1">
    <property type="entry name" value="QUEUINE TRNA-RIBOSYLTRANSFERASE"/>
    <property type="match status" value="1"/>
</dbReference>
<comment type="function">
    <text evidence="5">Catalyzes the base-exchange of a guanine (G) residue with the queuine precursor 7-aminomethyl-7-deazaguanine (PreQ1) at position 34 (anticodon wobble position) in tRNAs with GU(N) anticodons (tRNA-Asp, -Asn, -His and -Tyr). Catalysis occurs through a double-displacement mechanism. The nucleophile active site attacks the C1' of nucleotide 34 to detach the guanine base from the RNA, forming a covalent enzyme-RNA intermediate. The proton acceptor active site deprotonates the incoming PreQ1, allowing a nucleophilic attack on the C1' of the ribose to form the product. After dissociation, two additional enzymatic reactions on the tRNA convert PreQ1 to queuine (Q), resulting in the hypermodified nucleoside queuosine (7-(((4,5-cis-dihydroxy-2-cyclopenten-1-yl)amino)methyl)-7-deazaguanosine).</text>
</comment>
<dbReference type="OrthoDB" id="9805417at2"/>
<feature type="binding site" evidence="5">
    <location>
        <position position="372"/>
    </location>
    <ligand>
        <name>Zn(2+)</name>
        <dbReference type="ChEBI" id="CHEBI:29105"/>
    </ligand>
</feature>
<feature type="binding site" evidence="5">
    <location>
        <position position="173"/>
    </location>
    <ligand>
        <name>substrate</name>
    </ligand>
</feature>
<dbReference type="STRING" id="948102.BKG76_09725"/>
<dbReference type="Gene3D" id="3.20.20.105">
    <property type="entry name" value="Queuine tRNA-ribosyltransferase-like"/>
    <property type="match status" value="1"/>
</dbReference>
<evidence type="ECO:0000313" key="8">
    <source>
        <dbReference type="Proteomes" id="UP000179616"/>
    </source>
</evidence>
<feature type="binding site" evidence="5">
    <location>
        <position position="256"/>
    </location>
    <ligand>
        <name>substrate</name>
    </ligand>
</feature>
<organism evidence="7 8">
    <name type="scientific">Mycobacteroides franklinii</name>
    <dbReference type="NCBI Taxonomy" id="948102"/>
    <lineage>
        <taxon>Bacteria</taxon>
        <taxon>Bacillati</taxon>
        <taxon>Actinomycetota</taxon>
        <taxon>Actinomycetes</taxon>
        <taxon>Mycobacteriales</taxon>
        <taxon>Mycobacteriaceae</taxon>
        <taxon>Mycobacteroides</taxon>
    </lineage>
</organism>
<protein>
    <recommendedName>
        <fullName evidence="5">Queuine tRNA-ribosyltransferase</fullName>
        <ecNumber evidence="5">2.4.2.29</ecNumber>
    </recommendedName>
    <alternativeName>
        <fullName evidence="5">Guanine insertion enzyme</fullName>
    </alternativeName>
    <alternativeName>
        <fullName evidence="5">tRNA-guanine transglycosylase</fullName>
    </alternativeName>
</protein>
<comment type="caution">
    <text evidence="7">The sequence shown here is derived from an EMBL/GenBank/DDBJ whole genome shotgun (WGS) entry which is preliminary data.</text>
</comment>
<comment type="pathway">
    <text evidence="5">tRNA modification; tRNA-queuosine biosynthesis.</text>
</comment>
<comment type="cofactor">
    <cofactor evidence="5">
        <name>Zn(2+)</name>
        <dbReference type="ChEBI" id="CHEBI:29105"/>
    </cofactor>
    <text evidence="5">Binds 1 zinc ion per subunit.</text>
</comment>
<dbReference type="GO" id="GO:0046872">
    <property type="term" value="F:metal ion binding"/>
    <property type="evidence" value="ECO:0007669"/>
    <property type="project" value="UniProtKB-KW"/>
</dbReference>
<dbReference type="InterPro" id="IPR050076">
    <property type="entry name" value="ArchSynthase1/Queuine_TRR"/>
</dbReference>
<keyword evidence="1 5" id="KW-0328">Glycosyltransferase</keyword>
<proteinExistence type="inferred from homology"/>
<dbReference type="HAMAP" id="MF_00168">
    <property type="entry name" value="Q_tRNA_Tgt"/>
    <property type="match status" value="1"/>
</dbReference>
<dbReference type="GO" id="GO:0005829">
    <property type="term" value="C:cytosol"/>
    <property type="evidence" value="ECO:0007669"/>
    <property type="project" value="TreeGrafter"/>
</dbReference>
<evidence type="ECO:0000313" key="7">
    <source>
        <dbReference type="EMBL" id="OHU20994.1"/>
    </source>
</evidence>
<feature type="binding site" evidence="5">
    <location>
        <position position="346"/>
    </location>
    <ligand>
        <name>Zn(2+)</name>
        <dbReference type="ChEBI" id="CHEBI:29105"/>
    </ligand>
</feature>
<dbReference type="InterPro" id="IPR036511">
    <property type="entry name" value="TGT-like_sf"/>
</dbReference>
<evidence type="ECO:0000256" key="3">
    <source>
        <dbReference type="ARBA" id="ARBA00022694"/>
    </source>
</evidence>
<keyword evidence="3 5" id="KW-0819">tRNA processing</keyword>
<gene>
    <name evidence="5" type="primary">tgt</name>
    <name evidence="7" type="ORF">BKG76_09725</name>
</gene>
<keyword evidence="5" id="KW-0479">Metal-binding</keyword>
<feature type="domain" description="tRNA-guanine(15) transglycosylase-like" evidence="6">
    <location>
        <begin position="16"/>
        <end position="404"/>
    </location>
</feature>
<dbReference type="EC" id="2.4.2.29" evidence="5"/>
<dbReference type="SUPFAM" id="SSF51713">
    <property type="entry name" value="tRNA-guanine transglycosylase"/>
    <property type="match status" value="1"/>
</dbReference>
<feature type="binding site" evidence="5">
    <location>
        <position position="223"/>
    </location>
    <ligand>
        <name>substrate</name>
    </ligand>
</feature>
<name>A0A1S1L2B1_9MYCO</name>
<accession>A0A1S1L2B1</accession>
<comment type="subunit">
    <text evidence="5">Homodimer. Within each dimer, one monomer is responsible for RNA recognition and catalysis, while the other monomer binds to the replacement base PreQ1.</text>
</comment>
<dbReference type="NCBIfam" id="TIGR00430">
    <property type="entry name" value="Q_tRNA_tgt"/>
    <property type="match status" value="1"/>
</dbReference>
<keyword evidence="5" id="KW-0862">Zinc</keyword>